<dbReference type="Gene3D" id="3.40.50.740">
    <property type="match status" value="1"/>
</dbReference>
<reference evidence="12 13" key="1">
    <citation type="submission" date="2017-10" db="EMBL/GenBank/DDBJ databases">
        <title>Comparative genomics in systemic dimorphic fungi from Ajellomycetaceae.</title>
        <authorList>
            <person name="Munoz J.F."/>
            <person name="Mcewen J.G."/>
            <person name="Clay O.K."/>
            <person name="Cuomo C.A."/>
        </authorList>
    </citation>
    <scope>NUCLEOTIDE SEQUENCE [LARGE SCALE GENOMIC DNA]</scope>
    <source>
        <strain evidence="12 13">UAMH4076</strain>
    </source>
</reference>
<evidence type="ECO:0000256" key="9">
    <source>
        <dbReference type="ARBA" id="ARBA00023014"/>
    </source>
</evidence>
<comment type="cofactor">
    <cofactor evidence="1">
        <name>Mo-bis(molybdopterin guanine dinucleotide)</name>
        <dbReference type="ChEBI" id="CHEBI:60539"/>
    </cofactor>
</comment>
<keyword evidence="9" id="KW-0411">Iron-sulfur</keyword>
<evidence type="ECO:0000256" key="3">
    <source>
        <dbReference type="ARBA" id="ARBA00008747"/>
    </source>
</evidence>
<dbReference type="InterPro" id="IPR009010">
    <property type="entry name" value="Asp_de-COase-like_dom_sf"/>
</dbReference>
<dbReference type="Pfam" id="PF01568">
    <property type="entry name" value="Molydop_binding"/>
    <property type="match status" value="1"/>
</dbReference>
<dbReference type="PANTHER" id="PTHR43105">
    <property type="entry name" value="RESPIRATORY NITRATE REDUCTASE"/>
    <property type="match status" value="1"/>
</dbReference>
<dbReference type="Gene3D" id="2.20.25.90">
    <property type="entry name" value="ADC-like domains"/>
    <property type="match status" value="1"/>
</dbReference>
<organism evidence="12 13">
    <name type="scientific">[Emmonsia] crescens</name>
    <dbReference type="NCBI Taxonomy" id="73230"/>
    <lineage>
        <taxon>Eukaryota</taxon>
        <taxon>Fungi</taxon>
        <taxon>Dikarya</taxon>
        <taxon>Ascomycota</taxon>
        <taxon>Pezizomycotina</taxon>
        <taxon>Eurotiomycetes</taxon>
        <taxon>Eurotiomycetidae</taxon>
        <taxon>Onygenales</taxon>
        <taxon>Ajellomycetaceae</taxon>
        <taxon>Emergomyces</taxon>
    </lineage>
</organism>
<dbReference type="CDD" id="cd02754">
    <property type="entry name" value="MopB_Nitrate-R-NapA-like"/>
    <property type="match status" value="1"/>
</dbReference>
<evidence type="ECO:0000256" key="1">
    <source>
        <dbReference type="ARBA" id="ARBA00001942"/>
    </source>
</evidence>
<dbReference type="VEuPathDB" id="FungiDB:EMCG_06427"/>
<dbReference type="InterPro" id="IPR006963">
    <property type="entry name" value="Mopterin_OxRdtase_4Fe-4S_dom"/>
</dbReference>
<evidence type="ECO:0000256" key="2">
    <source>
        <dbReference type="ARBA" id="ARBA00001966"/>
    </source>
</evidence>
<dbReference type="Pfam" id="PF04879">
    <property type="entry name" value="Molybdop_Fe4S4"/>
    <property type="match status" value="1"/>
</dbReference>
<evidence type="ECO:0000256" key="6">
    <source>
        <dbReference type="ARBA" id="ARBA00022723"/>
    </source>
</evidence>
<dbReference type="EMBL" id="PDND01000002">
    <property type="protein sequence ID" value="PGH36983.1"/>
    <property type="molecule type" value="Genomic_DNA"/>
</dbReference>
<evidence type="ECO:0000313" key="13">
    <source>
        <dbReference type="Proteomes" id="UP000226031"/>
    </source>
</evidence>
<dbReference type="CDD" id="cd02791">
    <property type="entry name" value="MopB_CT_Nitrate-R-NapA-like"/>
    <property type="match status" value="1"/>
</dbReference>
<dbReference type="Proteomes" id="UP000226031">
    <property type="component" value="Unassembled WGS sequence"/>
</dbReference>
<protein>
    <recommendedName>
        <fullName evidence="11">4Fe-4S Mo/W bis-MGD-type domain-containing protein</fullName>
    </recommendedName>
</protein>
<keyword evidence="13" id="KW-1185">Reference proteome</keyword>
<evidence type="ECO:0000313" key="12">
    <source>
        <dbReference type="EMBL" id="PGH36983.1"/>
    </source>
</evidence>
<sequence length="997" mass="111761">MTTGNQEAETAAPYESRDSIKDIWGARTPFKHEWPQRCDSNVLDTPDKWVQSACVLCSNGCGLDIGVKDGKVVGVRGRVSDRVNKGRLGPKGLNGWVSINHPDRLRYPLIRRNGKLQRASWDEAMSLIVKKTKEVQARLTNHGIGFYTSGQLFLEEYYVLAMVGKAGLNTLHMDGNTRLCTATAAASMRESFGCDGQPGSYSDIDYTDCLFMVGHNVAHTQTVLWARILDRLEGPNPPKLIVVDPRKSETATRATVHLAAKSGTNLALLNGLQHLFFEHGWIDQDFVSKHVVGIEALRKVVDKYTPEYVEKITGVSRAQLQEAAEIIGTTHSLLSTALQGVYQSNQATASACQINNINLLRGKIGKPGSGVLQMNGQPTAQNNRETGCDGEFPGFRNFDNPKHMQEIADIWNIDTIKMPHWSQPTHIQNMLSFIENGSIEMFWISGTNPLVSLPNLHRIRNLLSKPDLFVVTQDIFLTETAALSDVVLPAAQWGEKTGCFTNADRTMHLSHKAVDPPGEAKPDLDIWLDFAKRMEFKNKDGEPLIPYTHPEEVFEAWKRMSAGRPLDCSALSYEKLTGGSGIQWPCTAEYPHGKDRLFEDGEFFTDTDYCESFGHDLETGAPYTKQQYVEINPGGRAILKAAHYKPPMEVVDDQYPLHLTTGRNVYHFHTRTKTGRSKRLQDADSEPVIHVSRADAEALHLVSGEMVVVRSRRGGIELPVTIRDISKGHVFIPFHFGYFDAKDDRARAANELTIEQWDIISKQPMFKSGAVRIEKCVQKEGSRKQTKRAREEQTSAVENIEKNKGWAQHATEIPTQQRLRCLELWMGATHEGLEMLIEIYRDLIPRLVHDLEVQSGLGVMCQITTNILETFQPLIDKYHGSREYGRSVAQRLRDAIFFHKAETGDAYEPLAALQSLDVFLTYIEGHLTALTPASMATWDEQFVEAVAFAQNGIQRQKAWATQHIKVKGPQTLLVPMVMKGDLHMPESSMAGQIRERR</sequence>
<keyword evidence="5" id="KW-0500">Molybdenum</keyword>
<dbReference type="Pfam" id="PF00384">
    <property type="entry name" value="Molybdopterin"/>
    <property type="match status" value="1"/>
</dbReference>
<dbReference type="InterPro" id="IPR041957">
    <property type="entry name" value="CT_Nitrate-R-NapA-like"/>
</dbReference>
<dbReference type="SMART" id="SM00926">
    <property type="entry name" value="Molybdop_Fe4S4"/>
    <property type="match status" value="1"/>
</dbReference>
<dbReference type="AlphaFoldDB" id="A0A2B7ZUX3"/>
<keyword evidence="10" id="KW-0534">Nitrate assimilation</keyword>
<dbReference type="Gene3D" id="3.40.228.10">
    <property type="entry name" value="Dimethylsulfoxide Reductase, domain 2"/>
    <property type="match status" value="1"/>
</dbReference>
<dbReference type="SUPFAM" id="SSF50692">
    <property type="entry name" value="ADC-like"/>
    <property type="match status" value="1"/>
</dbReference>
<dbReference type="GO" id="GO:0016491">
    <property type="term" value="F:oxidoreductase activity"/>
    <property type="evidence" value="ECO:0007669"/>
    <property type="project" value="UniProtKB-KW"/>
</dbReference>
<evidence type="ECO:0000256" key="5">
    <source>
        <dbReference type="ARBA" id="ARBA00022505"/>
    </source>
</evidence>
<dbReference type="GO" id="GO:0051539">
    <property type="term" value="F:4 iron, 4 sulfur cluster binding"/>
    <property type="evidence" value="ECO:0007669"/>
    <property type="project" value="UniProtKB-KW"/>
</dbReference>
<dbReference type="SUPFAM" id="SSF53706">
    <property type="entry name" value="Formate dehydrogenase/DMSO reductase, domains 1-3"/>
    <property type="match status" value="1"/>
</dbReference>
<dbReference type="PROSITE" id="PS51669">
    <property type="entry name" value="4FE4S_MOW_BIS_MGD"/>
    <property type="match status" value="1"/>
</dbReference>
<dbReference type="InterPro" id="IPR006656">
    <property type="entry name" value="Mopterin_OxRdtase"/>
</dbReference>
<dbReference type="PANTHER" id="PTHR43105:SF10">
    <property type="entry name" value="NADH-QUINONE OXIDOREDUCTASE SUBUNIT G"/>
    <property type="match status" value="1"/>
</dbReference>
<dbReference type="GO" id="GO:0042128">
    <property type="term" value="P:nitrate assimilation"/>
    <property type="evidence" value="ECO:0007669"/>
    <property type="project" value="UniProtKB-KW"/>
</dbReference>
<name>A0A2B7ZUX3_9EURO</name>
<comment type="caution">
    <text evidence="12">The sequence shown here is derived from an EMBL/GenBank/DDBJ whole genome shotgun (WGS) entry which is preliminary data.</text>
</comment>
<keyword evidence="7" id="KW-0560">Oxidoreductase</keyword>
<dbReference type="STRING" id="73230.A0A2B7ZUX3"/>
<evidence type="ECO:0000256" key="7">
    <source>
        <dbReference type="ARBA" id="ARBA00023002"/>
    </source>
</evidence>
<comment type="similarity">
    <text evidence="3">Belongs to the prokaryotic molybdopterin-containing oxidoreductase family. NasA/NapA/NarB subfamily.</text>
</comment>
<keyword evidence="6" id="KW-0479">Metal-binding</keyword>
<dbReference type="Gene3D" id="2.40.40.20">
    <property type="match status" value="1"/>
</dbReference>
<evidence type="ECO:0000256" key="10">
    <source>
        <dbReference type="ARBA" id="ARBA00023063"/>
    </source>
</evidence>
<evidence type="ECO:0000256" key="8">
    <source>
        <dbReference type="ARBA" id="ARBA00023004"/>
    </source>
</evidence>
<evidence type="ECO:0000259" key="11">
    <source>
        <dbReference type="PROSITE" id="PS51669"/>
    </source>
</evidence>
<proteinExistence type="inferred from homology"/>
<dbReference type="GO" id="GO:0043546">
    <property type="term" value="F:molybdopterin cofactor binding"/>
    <property type="evidence" value="ECO:0007669"/>
    <property type="project" value="InterPro"/>
</dbReference>
<evidence type="ECO:0000256" key="4">
    <source>
        <dbReference type="ARBA" id="ARBA00022485"/>
    </source>
</evidence>
<comment type="cofactor">
    <cofactor evidence="2">
        <name>[4Fe-4S] cluster</name>
        <dbReference type="ChEBI" id="CHEBI:49883"/>
    </cofactor>
</comment>
<dbReference type="InterPro" id="IPR050123">
    <property type="entry name" value="Prok_molybdopt-oxidoreductase"/>
</dbReference>
<dbReference type="GO" id="GO:0046872">
    <property type="term" value="F:metal ion binding"/>
    <property type="evidence" value="ECO:0007669"/>
    <property type="project" value="UniProtKB-KW"/>
</dbReference>
<gene>
    <name evidence="12" type="ORF">GX50_00219</name>
</gene>
<dbReference type="InterPro" id="IPR006657">
    <property type="entry name" value="MoPterin_dinucl-bd_dom"/>
</dbReference>
<accession>A0A2B7ZUX3</accession>
<feature type="domain" description="4Fe-4S Mo/W bis-MGD-type" evidence="11">
    <location>
        <begin position="47"/>
        <end position="103"/>
    </location>
</feature>
<keyword evidence="4" id="KW-0004">4Fe-4S</keyword>
<keyword evidence="8" id="KW-0408">Iron</keyword>